<dbReference type="Pfam" id="PF02447">
    <property type="entry name" value="GntP_permease"/>
    <property type="match status" value="1"/>
</dbReference>
<keyword evidence="1" id="KW-1133">Transmembrane helix</keyword>
<dbReference type="PANTHER" id="PTHR30354">
    <property type="entry name" value="GNT FAMILY GLUCONATE TRANSPORTER"/>
    <property type="match status" value="1"/>
</dbReference>
<dbReference type="AlphaFoldDB" id="A0A9D1W5L6"/>
<proteinExistence type="predicted"/>
<feature type="transmembrane region" description="Helical" evidence="1">
    <location>
        <begin position="379"/>
        <end position="401"/>
    </location>
</feature>
<keyword evidence="1" id="KW-0812">Transmembrane</keyword>
<evidence type="ECO:0000313" key="2">
    <source>
        <dbReference type="EMBL" id="HIX52834.1"/>
    </source>
</evidence>
<feature type="transmembrane region" description="Helical" evidence="1">
    <location>
        <begin position="306"/>
        <end position="324"/>
    </location>
</feature>
<evidence type="ECO:0000256" key="1">
    <source>
        <dbReference type="SAM" id="Phobius"/>
    </source>
</evidence>
<dbReference type="PANTHER" id="PTHR30354:SF11">
    <property type="entry name" value="PERMEASE"/>
    <property type="match status" value="1"/>
</dbReference>
<dbReference type="Proteomes" id="UP000886780">
    <property type="component" value="Unassembled WGS sequence"/>
</dbReference>
<evidence type="ECO:0000313" key="3">
    <source>
        <dbReference type="Proteomes" id="UP000886780"/>
    </source>
</evidence>
<reference evidence="2" key="1">
    <citation type="journal article" date="2021" name="PeerJ">
        <title>Extensive microbial diversity within the chicken gut microbiome revealed by metagenomics and culture.</title>
        <authorList>
            <person name="Gilroy R."/>
            <person name="Ravi A."/>
            <person name="Getino M."/>
            <person name="Pursley I."/>
            <person name="Horton D.L."/>
            <person name="Alikhan N.F."/>
            <person name="Baker D."/>
            <person name="Gharbi K."/>
            <person name="Hall N."/>
            <person name="Watson M."/>
            <person name="Adriaenssens E.M."/>
            <person name="Foster-Nyarko E."/>
            <person name="Jarju S."/>
            <person name="Secka A."/>
            <person name="Antonio M."/>
            <person name="Oren A."/>
            <person name="Chaudhuri R.R."/>
            <person name="La Ragione R."/>
            <person name="Hildebrand F."/>
            <person name="Pallen M.J."/>
        </authorList>
    </citation>
    <scope>NUCLEOTIDE SEQUENCE</scope>
    <source>
        <strain evidence="2">ChiGjej4B4-12881</strain>
    </source>
</reference>
<name>A0A9D1W5L6_9FIRM</name>
<feature type="transmembrane region" description="Helical" evidence="1">
    <location>
        <begin position="421"/>
        <end position="445"/>
    </location>
</feature>
<feature type="transmembrane region" description="Helical" evidence="1">
    <location>
        <begin position="185"/>
        <end position="205"/>
    </location>
</feature>
<keyword evidence="1" id="KW-0472">Membrane</keyword>
<feature type="transmembrane region" description="Helical" evidence="1">
    <location>
        <begin position="261"/>
        <end position="285"/>
    </location>
</feature>
<dbReference type="GO" id="GO:0005886">
    <property type="term" value="C:plasma membrane"/>
    <property type="evidence" value="ECO:0007669"/>
    <property type="project" value="TreeGrafter"/>
</dbReference>
<dbReference type="EMBL" id="DXEU01000150">
    <property type="protein sequence ID" value="HIX52834.1"/>
    <property type="molecule type" value="Genomic_DNA"/>
</dbReference>
<sequence length="448" mass="46549">MNGRVGYMSTSYVLIVFAVVIVLMIVLISKCKVNAAFGILIAAMILAIALKTPWTEIEGAINGGFASTIESVAIVIFLGCTMGTVLEKTGAAVRITKWAINLVGEKHIIWAIALSSAILGIPIWADTVVILLIPIVSLLAVQTKKSMMCYGTTLYLGALVTASLVPPTPGPVSAAALLNVPLGQAILWGAIVSVPSVIAATLYCMTLKTPVSPKEEFLKSAAEHETMELPSLTKSLLPIVFPLFLIFLNTGASVIVPETPIANFFAFIGSPLAALFTGCILSLLLTGKEWKTKKVLNDWVDEGITAAAMPIIVTGMGGALATFVKNAGVADKIAELVVASSFPPILIPIIMAAIIHVVTGSNSLGVMTSAALMQPMLETLGLSPVAAFLACGTGALMFKHANSSGFWVTVSMSNMDVNQGIRAVGGASTVAGFVGAAVTCLLVALHIV</sequence>
<dbReference type="GO" id="GO:0015128">
    <property type="term" value="F:gluconate transmembrane transporter activity"/>
    <property type="evidence" value="ECO:0007669"/>
    <property type="project" value="InterPro"/>
</dbReference>
<dbReference type="InterPro" id="IPR003474">
    <property type="entry name" value="Glcn_transporter"/>
</dbReference>
<accession>A0A9D1W5L6</accession>
<feature type="transmembrane region" description="Helical" evidence="1">
    <location>
        <begin position="6"/>
        <end position="28"/>
    </location>
</feature>
<feature type="transmembrane region" description="Helical" evidence="1">
    <location>
        <begin position="60"/>
        <end position="86"/>
    </location>
</feature>
<comment type="caution">
    <text evidence="2">The sequence shown here is derived from an EMBL/GenBank/DDBJ whole genome shotgun (WGS) entry which is preliminary data.</text>
</comment>
<feature type="transmembrane region" description="Helical" evidence="1">
    <location>
        <begin position="123"/>
        <end position="141"/>
    </location>
</feature>
<feature type="transmembrane region" description="Helical" evidence="1">
    <location>
        <begin position="336"/>
        <end position="358"/>
    </location>
</feature>
<gene>
    <name evidence="2" type="ORF">IAA28_08515</name>
</gene>
<organism evidence="2 3">
    <name type="scientific">Candidatus Lachnoclostridium stercoripullorum</name>
    <dbReference type="NCBI Taxonomy" id="2838635"/>
    <lineage>
        <taxon>Bacteria</taxon>
        <taxon>Bacillati</taxon>
        <taxon>Bacillota</taxon>
        <taxon>Clostridia</taxon>
        <taxon>Lachnospirales</taxon>
        <taxon>Lachnospiraceae</taxon>
    </lineage>
</organism>
<protein>
    <submittedName>
        <fullName evidence="2">GntP family permease</fullName>
    </submittedName>
</protein>
<feature type="transmembrane region" description="Helical" evidence="1">
    <location>
        <begin position="35"/>
        <end position="54"/>
    </location>
</feature>
<reference evidence="2" key="2">
    <citation type="submission" date="2021-04" db="EMBL/GenBank/DDBJ databases">
        <authorList>
            <person name="Gilroy R."/>
        </authorList>
    </citation>
    <scope>NUCLEOTIDE SEQUENCE</scope>
    <source>
        <strain evidence="2">ChiGjej4B4-12881</strain>
    </source>
</reference>
<feature type="transmembrane region" description="Helical" evidence="1">
    <location>
        <begin position="236"/>
        <end position="255"/>
    </location>
</feature>